<evidence type="ECO:0000313" key="3">
    <source>
        <dbReference type="Proteomes" id="UP000299102"/>
    </source>
</evidence>
<keyword evidence="3" id="KW-1185">Reference proteome</keyword>
<evidence type="ECO:0000256" key="1">
    <source>
        <dbReference type="SAM" id="MobiDB-lite"/>
    </source>
</evidence>
<organism evidence="2 3">
    <name type="scientific">Eumeta variegata</name>
    <name type="common">Bagworm moth</name>
    <name type="synonym">Eumeta japonica</name>
    <dbReference type="NCBI Taxonomy" id="151549"/>
    <lineage>
        <taxon>Eukaryota</taxon>
        <taxon>Metazoa</taxon>
        <taxon>Ecdysozoa</taxon>
        <taxon>Arthropoda</taxon>
        <taxon>Hexapoda</taxon>
        <taxon>Insecta</taxon>
        <taxon>Pterygota</taxon>
        <taxon>Neoptera</taxon>
        <taxon>Endopterygota</taxon>
        <taxon>Lepidoptera</taxon>
        <taxon>Glossata</taxon>
        <taxon>Ditrysia</taxon>
        <taxon>Tineoidea</taxon>
        <taxon>Psychidae</taxon>
        <taxon>Oiketicinae</taxon>
        <taxon>Eumeta</taxon>
    </lineage>
</organism>
<feature type="region of interest" description="Disordered" evidence="1">
    <location>
        <begin position="239"/>
        <end position="453"/>
    </location>
</feature>
<comment type="caution">
    <text evidence="2">The sequence shown here is derived from an EMBL/GenBank/DDBJ whole genome shotgun (WGS) entry which is preliminary data.</text>
</comment>
<name>A0A4C1Y6W5_EUMVA</name>
<feature type="region of interest" description="Disordered" evidence="1">
    <location>
        <begin position="1"/>
        <end position="50"/>
    </location>
</feature>
<dbReference type="Proteomes" id="UP000299102">
    <property type="component" value="Unassembled WGS sequence"/>
</dbReference>
<sequence>MQQRCRPQHHDPPLSPQHMQPPPEQNTANTKSQDDRPQEAPRRAKGYPSIVRFLPATADEFRVTRDTCSRCPPKTRLSHGTVTPTNEQPTKVCVRGLPGDTNIQEIMVALQQLDFPATYARRIPPRRDRSGCLFFVQLEHLNEEERTRLYAVKELLNMPGVTMEAWRGEGPQCHRCQLFGHSSHNCHRPMRCVRCGGEHAAASCERPREEKPTCANCDGPHTANDRRCPVFAEARVRGLKPPQGKDLRRPEAKKALQDIATPETQCNGGRQHHYRENLSPRPIVKPKPIPAPTQGETTEQAQRAEATEPIEQPPTDSAPQGPTRHTQPKPKKGRRARRRERKMLQQQQQWQQQSTEPRTTGHPERRVREQTNFGACRPEPRNRDSNSHHFHNSGGRPGDHYPPHHIRPGPGGGQSKSSHVRDDKDTRHNTPLNQDWPGSDAGYSGRPDTRGMF</sequence>
<evidence type="ECO:0000313" key="2">
    <source>
        <dbReference type="EMBL" id="GBP70185.1"/>
    </source>
</evidence>
<dbReference type="AlphaFoldDB" id="A0A4C1Y6W5"/>
<reference evidence="2 3" key="1">
    <citation type="journal article" date="2019" name="Commun. Biol.">
        <title>The bagworm genome reveals a unique fibroin gene that provides high tensile strength.</title>
        <authorList>
            <person name="Kono N."/>
            <person name="Nakamura H."/>
            <person name="Ohtoshi R."/>
            <person name="Tomita M."/>
            <person name="Numata K."/>
            <person name="Arakawa K."/>
        </authorList>
    </citation>
    <scope>NUCLEOTIDE SEQUENCE [LARGE SCALE GENOMIC DNA]</scope>
</reference>
<proteinExistence type="predicted"/>
<dbReference type="PANTHER" id="PTHR33273:SF2">
    <property type="entry name" value="ENDONUCLEASE_EXONUCLEASE_PHOSPHATASE DOMAIN-CONTAINING PROTEIN"/>
    <property type="match status" value="1"/>
</dbReference>
<accession>A0A4C1Y6W5</accession>
<dbReference type="PANTHER" id="PTHR33273">
    <property type="entry name" value="DOMAIN-CONTAINING PROTEIN, PUTATIVE-RELATED"/>
    <property type="match status" value="1"/>
</dbReference>
<feature type="compositionally biased region" description="Polar residues" evidence="1">
    <location>
        <begin position="314"/>
        <end position="325"/>
    </location>
</feature>
<feature type="compositionally biased region" description="Basic and acidic residues" evidence="1">
    <location>
        <begin position="32"/>
        <end position="42"/>
    </location>
</feature>
<feature type="compositionally biased region" description="Basic and acidic residues" evidence="1">
    <location>
        <begin position="243"/>
        <end position="256"/>
    </location>
</feature>
<feature type="compositionally biased region" description="Basic and acidic residues" evidence="1">
    <location>
        <begin position="419"/>
        <end position="428"/>
    </location>
</feature>
<feature type="compositionally biased region" description="Pro residues" evidence="1">
    <location>
        <begin position="13"/>
        <end position="24"/>
    </location>
</feature>
<gene>
    <name evidence="2" type="primary">ORF1</name>
    <name evidence="2" type="ORF">EVAR_46680_1</name>
</gene>
<feature type="compositionally biased region" description="Basic and acidic residues" evidence="1">
    <location>
        <begin position="359"/>
        <end position="369"/>
    </location>
</feature>
<feature type="compositionally biased region" description="Basic and acidic residues" evidence="1">
    <location>
        <begin position="378"/>
        <end position="387"/>
    </location>
</feature>
<feature type="compositionally biased region" description="Basic residues" evidence="1">
    <location>
        <begin position="326"/>
        <end position="341"/>
    </location>
</feature>
<dbReference type="EMBL" id="BGZK01001066">
    <property type="protein sequence ID" value="GBP70185.1"/>
    <property type="molecule type" value="Genomic_DNA"/>
</dbReference>
<protein>
    <submittedName>
        <fullName evidence="2">Nucleic-acid-binding protein from transposon X-element</fullName>
    </submittedName>
</protein>
<dbReference type="OrthoDB" id="6379801at2759"/>